<evidence type="ECO:0000313" key="2">
    <source>
        <dbReference type="EMBL" id="KMS55166.1"/>
    </source>
</evidence>
<dbReference type="GO" id="GO:0005886">
    <property type="term" value="C:plasma membrane"/>
    <property type="evidence" value="ECO:0007669"/>
    <property type="project" value="UniProtKB-SubCell"/>
</dbReference>
<comment type="similarity">
    <text evidence="1">Belongs to the SURF1 family.</text>
</comment>
<dbReference type="Proteomes" id="UP000052268">
    <property type="component" value="Unassembled WGS sequence"/>
</dbReference>
<reference evidence="2 3" key="1">
    <citation type="journal article" date="2015" name="G3 (Bethesda)">
        <title>Insights into Ongoing Evolution of the Hexachlorocyclohexane Catabolic Pathway from Comparative Genomics of Ten Sphingomonadaceae Strains.</title>
        <authorList>
            <person name="Pearce S.L."/>
            <person name="Oakeshott J.G."/>
            <person name="Pandey G."/>
        </authorList>
    </citation>
    <scope>NUCLEOTIDE SEQUENCE [LARGE SCALE GENOMIC DNA]</scope>
    <source>
        <strain evidence="2 3">LL02</strain>
    </source>
</reference>
<dbReference type="OrthoDB" id="6079986at2"/>
<dbReference type="EMBL" id="JACU01000005">
    <property type="protein sequence ID" value="KMS55166.1"/>
    <property type="molecule type" value="Genomic_DNA"/>
</dbReference>
<dbReference type="InterPro" id="IPR002994">
    <property type="entry name" value="Surf1/Shy1"/>
</dbReference>
<keyword evidence="1" id="KW-1133">Transmembrane helix</keyword>
<sequence>MRRIPIIATIIVLAAVALMMALGFWQLRRLHQKEALLAHYTAARGNPSLVEWTSAGVGEDLLYRRARLECVGTGERSSIAGRNTADQSGVAQTVRCTLPGGGQALVVLGWSLQPLVTPNWKGGTVTGVIAPGPRLVADPPLEGLEANAVPDPAELPNNHLSYAYQWFLFAGTALVIYFLALKKRK</sequence>
<dbReference type="AlphaFoldDB" id="A0A0J7XTM7"/>
<proteinExistence type="inferred from homology"/>
<comment type="subcellular location">
    <subcellularLocation>
        <location evidence="1">Cell membrane</location>
        <topology evidence="1">Multi-pass membrane protein</topology>
    </subcellularLocation>
</comment>
<evidence type="ECO:0000313" key="3">
    <source>
        <dbReference type="Proteomes" id="UP000052268"/>
    </source>
</evidence>
<dbReference type="Pfam" id="PF02104">
    <property type="entry name" value="SURF1"/>
    <property type="match status" value="1"/>
</dbReference>
<dbReference type="CDD" id="cd06662">
    <property type="entry name" value="SURF1"/>
    <property type="match status" value="1"/>
</dbReference>
<gene>
    <name evidence="2" type="ORF">V474_19175</name>
</gene>
<keyword evidence="1" id="KW-1003">Cell membrane</keyword>
<name>A0A0J7XTM7_9SPHN</name>
<protein>
    <recommendedName>
        <fullName evidence="1">SURF1-like protein</fullName>
    </recommendedName>
</protein>
<comment type="caution">
    <text evidence="2">The sequence shown here is derived from an EMBL/GenBank/DDBJ whole genome shotgun (WGS) entry which is preliminary data.</text>
</comment>
<accession>A0A0J7XTM7</accession>
<organism evidence="2 3">
    <name type="scientific">Novosphingobium barchaimii LL02</name>
    <dbReference type="NCBI Taxonomy" id="1114963"/>
    <lineage>
        <taxon>Bacteria</taxon>
        <taxon>Pseudomonadati</taxon>
        <taxon>Pseudomonadota</taxon>
        <taxon>Alphaproteobacteria</taxon>
        <taxon>Sphingomonadales</taxon>
        <taxon>Sphingomonadaceae</taxon>
        <taxon>Novosphingobium</taxon>
    </lineage>
</organism>
<keyword evidence="1" id="KW-0472">Membrane</keyword>
<feature type="transmembrane region" description="Helical" evidence="1">
    <location>
        <begin position="7"/>
        <end position="27"/>
    </location>
</feature>
<feature type="transmembrane region" description="Helical" evidence="1">
    <location>
        <begin position="162"/>
        <end position="181"/>
    </location>
</feature>
<dbReference type="RefSeq" id="WP_059151850.1">
    <property type="nucleotide sequence ID" value="NZ_KQ130454.1"/>
</dbReference>
<dbReference type="PATRIC" id="fig|1114963.3.peg.2672"/>
<keyword evidence="1" id="KW-0812">Transmembrane</keyword>
<keyword evidence="3" id="KW-1185">Reference proteome</keyword>
<evidence type="ECO:0000256" key="1">
    <source>
        <dbReference type="RuleBase" id="RU363076"/>
    </source>
</evidence>